<dbReference type="AlphaFoldDB" id="A0A922KYQ0"/>
<comment type="caution">
    <text evidence="2">The sequence shown here is derived from an EMBL/GenBank/DDBJ whole genome shotgun (WGS) entry which is preliminary data.</text>
</comment>
<evidence type="ECO:0000313" key="3">
    <source>
        <dbReference type="Proteomes" id="UP000790347"/>
    </source>
</evidence>
<proteinExistence type="predicted"/>
<keyword evidence="3" id="KW-1185">Reference proteome</keyword>
<feature type="transmembrane region" description="Helical" evidence="1">
    <location>
        <begin position="859"/>
        <end position="876"/>
    </location>
</feature>
<evidence type="ECO:0000256" key="1">
    <source>
        <dbReference type="SAM" id="Phobius"/>
    </source>
</evidence>
<evidence type="ECO:0000313" key="2">
    <source>
        <dbReference type="EMBL" id="KAH9493424.1"/>
    </source>
</evidence>
<feature type="transmembrane region" description="Helical" evidence="1">
    <location>
        <begin position="721"/>
        <end position="744"/>
    </location>
</feature>
<reference evidence="2" key="2">
    <citation type="journal article" date="2022" name="Res Sq">
        <title>Comparative Genomics Reveals Insights into the Divergent Evolution of Astigmatic Mites and Household Pest Adaptations.</title>
        <authorList>
            <person name="Xiong Q."/>
            <person name="Wan A.T.-Y."/>
            <person name="Liu X.-Y."/>
            <person name="Fung C.S.-H."/>
            <person name="Xiao X."/>
            <person name="Malainual N."/>
            <person name="Hou J."/>
            <person name="Wang L."/>
            <person name="Wang M."/>
            <person name="Yang K."/>
            <person name="Cui Y."/>
            <person name="Leung E."/>
            <person name="Nong W."/>
            <person name="Shin S.-K."/>
            <person name="Au S."/>
            <person name="Jeong K.Y."/>
            <person name="Chew F.T."/>
            <person name="Hui J."/>
            <person name="Leung T.F."/>
            <person name="Tungtrongchitr A."/>
            <person name="Zhong N."/>
            <person name="Liu Z."/>
            <person name="Tsui S."/>
        </authorList>
    </citation>
    <scope>NUCLEOTIDE SEQUENCE</scope>
    <source>
        <strain evidence="2">Derf</strain>
        <tissue evidence="2">Whole organism</tissue>
    </source>
</reference>
<feature type="transmembrane region" description="Helical" evidence="1">
    <location>
        <begin position="414"/>
        <end position="434"/>
    </location>
</feature>
<organism evidence="2 3">
    <name type="scientific">Dermatophagoides farinae</name>
    <name type="common">American house dust mite</name>
    <dbReference type="NCBI Taxonomy" id="6954"/>
    <lineage>
        <taxon>Eukaryota</taxon>
        <taxon>Metazoa</taxon>
        <taxon>Ecdysozoa</taxon>
        <taxon>Arthropoda</taxon>
        <taxon>Chelicerata</taxon>
        <taxon>Arachnida</taxon>
        <taxon>Acari</taxon>
        <taxon>Acariformes</taxon>
        <taxon>Sarcoptiformes</taxon>
        <taxon>Astigmata</taxon>
        <taxon>Psoroptidia</taxon>
        <taxon>Analgoidea</taxon>
        <taxon>Pyroglyphidae</taxon>
        <taxon>Dermatophagoidinae</taxon>
        <taxon>Dermatophagoides</taxon>
    </lineage>
</organism>
<feature type="transmembrane region" description="Helical" evidence="1">
    <location>
        <begin position="127"/>
        <end position="145"/>
    </location>
</feature>
<dbReference type="EMBL" id="ASGP02000008">
    <property type="protein sequence ID" value="KAH9493424.1"/>
    <property type="molecule type" value="Genomic_DNA"/>
</dbReference>
<feature type="transmembrane region" description="Helical" evidence="1">
    <location>
        <begin position="750"/>
        <end position="770"/>
    </location>
</feature>
<keyword evidence="1" id="KW-0472">Membrane</keyword>
<feature type="transmembrane region" description="Helical" evidence="1">
    <location>
        <begin position="528"/>
        <end position="546"/>
    </location>
</feature>
<feature type="transmembrane region" description="Helical" evidence="1">
    <location>
        <begin position="348"/>
        <end position="367"/>
    </location>
</feature>
<feature type="transmembrane region" description="Helical" evidence="1">
    <location>
        <begin position="46"/>
        <end position="67"/>
    </location>
</feature>
<feature type="transmembrane region" description="Helical" evidence="1">
    <location>
        <begin position="660"/>
        <end position="678"/>
    </location>
</feature>
<feature type="transmembrane region" description="Helical" evidence="1">
    <location>
        <begin position="621"/>
        <end position="640"/>
    </location>
</feature>
<feature type="transmembrane region" description="Helical" evidence="1">
    <location>
        <begin position="256"/>
        <end position="281"/>
    </location>
</feature>
<dbReference type="Proteomes" id="UP000790347">
    <property type="component" value="Unassembled WGS sequence"/>
</dbReference>
<feature type="transmembrane region" description="Helical" evidence="1">
    <location>
        <begin position="310"/>
        <end position="328"/>
    </location>
</feature>
<feature type="non-terminal residue" evidence="2">
    <location>
        <position position="1"/>
    </location>
</feature>
<gene>
    <name evidence="2" type="ORF">DERF_014171</name>
</gene>
<reference evidence="2" key="1">
    <citation type="submission" date="2013-05" db="EMBL/GenBank/DDBJ databases">
        <authorList>
            <person name="Yim A.K.Y."/>
            <person name="Chan T.F."/>
            <person name="Ji K.M."/>
            <person name="Liu X.Y."/>
            <person name="Zhou J.W."/>
            <person name="Li R.Q."/>
            <person name="Yang K.Y."/>
            <person name="Li J."/>
            <person name="Li M."/>
            <person name="Law P.T.W."/>
            <person name="Wu Y.L."/>
            <person name="Cai Z.L."/>
            <person name="Qin H."/>
            <person name="Bao Y."/>
            <person name="Leung R.K.K."/>
            <person name="Ng P.K.S."/>
            <person name="Zou J."/>
            <person name="Zhong X.J."/>
            <person name="Ran P.X."/>
            <person name="Zhong N.S."/>
            <person name="Liu Z.G."/>
            <person name="Tsui S.K.W."/>
        </authorList>
    </citation>
    <scope>NUCLEOTIDE SEQUENCE</scope>
    <source>
        <strain evidence="2">Derf</strain>
        <tissue evidence="2">Whole organism</tissue>
    </source>
</reference>
<protein>
    <submittedName>
        <fullName evidence="2">Uncharacterized protein</fullName>
    </submittedName>
</protein>
<feature type="transmembrane region" description="Helical" evidence="1">
    <location>
        <begin position="214"/>
        <end position="236"/>
    </location>
</feature>
<feature type="transmembrane region" description="Helical" evidence="1">
    <location>
        <begin position="440"/>
        <end position="458"/>
    </location>
</feature>
<keyword evidence="1" id="KW-1133">Transmembrane helix</keyword>
<sequence length="877" mass="105802">MCYNYSMHLLFIYSALTGQLYSATSTNDLTIKRVKIKILLIVLQKLYSYNVIVYTIIHFATIIGNCKRINQLLREKSLEIVYHDKQNSINVFIVIGSLYILFCLPLSMITFIDVVGTFYYFLDKNEFFMFIFYLIVMFPFLIYIVHLNDQNEMIFQQIIQIIYRKNVKNMFPVNTDNYRSTKHILLAKTNLKMKQKKFFLQQMLLSMAKPKNHLLYWIKFAFGILHLLVNIAINLTSISFYQFTDYFSHRIKPKKITLIVFLRVLSLTYIPILILWFSLYLSYECRRLNRLIIQKSFQLIYQYRFESFKVFIAFIGSVSAIIFMVYLMDHIPEIITKGIEWIFLCKTLFIYQLNILFYFPWFLLHYVKYATYQQMNQISRYSRQWRYKNRYRILQEFRNLACYNQMIAQILSPILITFFFIFIIDLLVIFYRLTTWLRNSIYLIMAIKYIVYIVYLDIQIERLFKQIINDYVVDISTSTTNVWQQNIERYQFSLNLYHLCRIDGEFILESIFNTGIQLERIDYHDRRCLIRTVVNILINIVVNLYYSLVAMPFWDYEAMKNAQKTPKSLNNFMTLFGNYYLDVFLFINPILFFTIGPSIGHLMASIHFKRIYCCHQKSLRVMSTIVLIIVLYCLEFTIFAGSLNMKKKRTQWTVVFEFFINYYICISFFIPGFTLNYVKFATIEMLRTTTTTTTRRECENIEKIIRKIGQIAEMNRKISHFLSPMITIFICSSVLDMIVLLMWFQDLGWSFFHTLLASLFTWFYLTYLIYLDNQIERIFSEKIYEMLSLKNDIFKCCGHCKQRLEYEYIHHCKRNNRSTPKTIQLFFCSHKQRLIECYRLYEKDFQMNLFNICRLDYKFMLDTLLFIIIFVVISLQT</sequence>
<accession>A0A922KYQ0</accession>
<feature type="transmembrane region" description="Helical" evidence="1">
    <location>
        <begin position="88"/>
        <end position="121"/>
    </location>
</feature>
<feature type="transmembrane region" description="Helical" evidence="1">
    <location>
        <begin position="579"/>
        <end position="600"/>
    </location>
</feature>
<name>A0A922KYQ0_DERFA</name>
<keyword evidence="1" id="KW-0812">Transmembrane</keyword>